<feature type="region of interest" description="Disordered" evidence="2">
    <location>
        <begin position="1"/>
        <end position="20"/>
    </location>
</feature>
<dbReference type="InterPro" id="IPR001932">
    <property type="entry name" value="PPM-type_phosphatase-like_dom"/>
</dbReference>
<organism evidence="4 9">
    <name type="scientific">Phytophthora rubi</name>
    <dbReference type="NCBI Taxonomy" id="129364"/>
    <lineage>
        <taxon>Eukaryota</taxon>
        <taxon>Sar</taxon>
        <taxon>Stramenopiles</taxon>
        <taxon>Oomycota</taxon>
        <taxon>Peronosporomycetes</taxon>
        <taxon>Peronosporales</taxon>
        <taxon>Peronosporaceae</taxon>
        <taxon>Phytophthora</taxon>
    </lineage>
</organism>
<comment type="similarity">
    <text evidence="1">Belongs to the PP2C family.</text>
</comment>
<evidence type="ECO:0000313" key="4">
    <source>
        <dbReference type="EMBL" id="KAE9042978.1"/>
    </source>
</evidence>
<feature type="compositionally biased region" description="Low complexity" evidence="2">
    <location>
        <begin position="35"/>
        <end position="51"/>
    </location>
</feature>
<comment type="cofactor">
    <cofactor evidence="1">
        <name>Mg(2+)</name>
        <dbReference type="ChEBI" id="CHEBI:18420"/>
    </cofactor>
</comment>
<dbReference type="EC" id="3.1.3.16" evidence="1"/>
<evidence type="ECO:0000313" key="5">
    <source>
        <dbReference type="EMBL" id="KAE9049257.1"/>
    </source>
</evidence>
<comment type="catalytic activity">
    <reaction evidence="1">
        <text>O-phospho-L-threonyl-[protein] + H2O = L-threonyl-[protein] + phosphate</text>
        <dbReference type="Rhea" id="RHEA:47004"/>
        <dbReference type="Rhea" id="RHEA-COMP:11060"/>
        <dbReference type="Rhea" id="RHEA-COMP:11605"/>
        <dbReference type="ChEBI" id="CHEBI:15377"/>
        <dbReference type="ChEBI" id="CHEBI:30013"/>
        <dbReference type="ChEBI" id="CHEBI:43474"/>
        <dbReference type="ChEBI" id="CHEBI:61977"/>
        <dbReference type="EC" id="3.1.3.16"/>
    </reaction>
</comment>
<keyword evidence="1" id="KW-0479">Metal-binding</keyword>
<dbReference type="EMBL" id="QXFT01000112">
    <property type="protein sequence ID" value="KAE9354623.1"/>
    <property type="molecule type" value="Genomic_DNA"/>
</dbReference>
<dbReference type="Proteomes" id="UP000429607">
    <property type="component" value="Unassembled WGS sequence"/>
</dbReference>
<feature type="domain" description="PPM-type phosphatase" evidence="3">
    <location>
        <begin position="161"/>
        <end position="334"/>
    </location>
</feature>
<comment type="catalytic activity">
    <reaction evidence="1">
        <text>O-phospho-L-seryl-[protein] + H2O = L-seryl-[protein] + phosphate</text>
        <dbReference type="Rhea" id="RHEA:20629"/>
        <dbReference type="Rhea" id="RHEA-COMP:9863"/>
        <dbReference type="Rhea" id="RHEA-COMP:11604"/>
        <dbReference type="ChEBI" id="CHEBI:15377"/>
        <dbReference type="ChEBI" id="CHEBI:29999"/>
        <dbReference type="ChEBI" id="CHEBI:43474"/>
        <dbReference type="ChEBI" id="CHEBI:83421"/>
        <dbReference type="EC" id="3.1.3.16"/>
    </reaction>
</comment>
<dbReference type="Gene3D" id="3.60.40.10">
    <property type="entry name" value="PPM-type phosphatase domain"/>
    <property type="match status" value="1"/>
</dbReference>
<name>A0A6A3NF54_9STRA</name>
<comment type="caution">
    <text evidence="4">The sequence shown here is derived from an EMBL/GenBank/DDBJ whole genome shotgun (WGS) entry which is preliminary data.</text>
</comment>
<dbReference type="InterPro" id="IPR039123">
    <property type="entry name" value="PPTC7"/>
</dbReference>
<dbReference type="OrthoDB" id="25675at2759"/>
<keyword evidence="1" id="KW-0464">Manganese</keyword>
<dbReference type="PANTHER" id="PTHR12320:SF1">
    <property type="entry name" value="PROTEIN PHOSPHATASE PTC7 HOMOLOG"/>
    <property type="match status" value="1"/>
</dbReference>
<accession>A0A6A3NF54</accession>
<gene>
    <name evidence="5" type="ORF">PR001_g3482</name>
    <name evidence="4" type="ORF">PR002_g3596</name>
    <name evidence="6" type="ORF">PR003_g3263</name>
</gene>
<feature type="region of interest" description="Disordered" evidence="2">
    <location>
        <begin position="35"/>
        <end position="58"/>
    </location>
</feature>
<reference evidence="7 9" key="1">
    <citation type="submission" date="2018-09" db="EMBL/GenBank/DDBJ databases">
        <title>Genomic investigation of the strawberry pathogen Phytophthora fragariae indicates pathogenicity is determined by transcriptional variation in three key races.</title>
        <authorList>
            <person name="Adams T.M."/>
            <person name="Armitage A.D."/>
            <person name="Sobczyk M.K."/>
            <person name="Bates H.J."/>
            <person name="Dunwell J.M."/>
            <person name="Nellist C.F."/>
            <person name="Harrison R.J."/>
        </authorList>
    </citation>
    <scope>NUCLEOTIDE SEQUENCE [LARGE SCALE GENOMIC DNA]</scope>
    <source>
        <strain evidence="5 7">SCRP249</strain>
        <strain evidence="4 9">SCRP324</strain>
        <strain evidence="6 8">SCRP333</strain>
    </source>
</reference>
<dbReference type="Proteomes" id="UP000435112">
    <property type="component" value="Unassembled WGS sequence"/>
</dbReference>
<dbReference type="InterPro" id="IPR036457">
    <property type="entry name" value="PPM-type-like_dom_sf"/>
</dbReference>
<evidence type="ECO:0000256" key="1">
    <source>
        <dbReference type="RuleBase" id="RU366020"/>
    </source>
</evidence>
<evidence type="ECO:0000313" key="6">
    <source>
        <dbReference type="EMBL" id="KAE9354623.1"/>
    </source>
</evidence>
<keyword evidence="8" id="KW-1185">Reference proteome</keyword>
<keyword evidence="1" id="KW-0460">Magnesium</keyword>
<keyword evidence="1" id="KW-0904">Protein phosphatase</keyword>
<dbReference type="AlphaFoldDB" id="A0A6A3NF54"/>
<evidence type="ECO:0000313" key="9">
    <source>
        <dbReference type="Proteomes" id="UP000435112"/>
    </source>
</evidence>
<protein>
    <recommendedName>
        <fullName evidence="1">Protein phosphatase</fullName>
        <ecNumber evidence="1">3.1.3.16</ecNumber>
    </recommendedName>
</protein>
<evidence type="ECO:0000259" key="3">
    <source>
        <dbReference type="Pfam" id="PF13672"/>
    </source>
</evidence>
<comment type="cofactor">
    <cofactor evidence="1">
        <name>Mn(2+)</name>
        <dbReference type="ChEBI" id="CHEBI:29035"/>
    </cofactor>
</comment>
<evidence type="ECO:0000313" key="7">
    <source>
        <dbReference type="Proteomes" id="UP000429607"/>
    </source>
</evidence>
<dbReference type="GO" id="GO:0046872">
    <property type="term" value="F:metal ion binding"/>
    <property type="evidence" value="ECO:0007669"/>
    <property type="project" value="UniProtKB-UniRule"/>
</dbReference>
<dbReference type="EMBL" id="QXFU01000134">
    <property type="protein sequence ID" value="KAE9042978.1"/>
    <property type="molecule type" value="Genomic_DNA"/>
</dbReference>
<dbReference type="GO" id="GO:0004722">
    <property type="term" value="F:protein serine/threonine phosphatase activity"/>
    <property type="evidence" value="ECO:0007669"/>
    <property type="project" value="UniProtKB-EC"/>
</dbReference>
<sequence>MPRALLPPRPALSSMHVLVPSPNDQEEHAVWLTAPVSAVPGPVPSPASRASSGKRRASSLGDLFQRPQTSQSPAKALVNAFHSVSTQTHQKLAMFRSQSDHFMKKSSVKGGWRLPTAMKVNNPIRRATPVPGHRFRWREMHQLQHAQAAFEYHGEDAGAATSYFHIVADGVSSPFGRQSLVNYDGALVSSAILSAEVVRCVRVMLEELTNHNREPLDQTAFESAVVDAVKTARINCFQHRKSRLATTLIVSYFNRWTGKLMTFSLGDSKCLVVRNGEVVYETLAVLREFNVPTVVNLREQVVSKDYVVQSFGLQEGDVCLTFSDGLGDNVYKDDITAALAAPELWDSEGTGFQNVCDQLVNMSKVHEDIASQEEGAVCERRLYPFATAAVLEYRERTLEETKLAEGAPLDASGVDHMDVSQKLMERHIGKKTLDRHLMLRRPSRKHHYSLMQLKVMAEMQTKKPDDITLFMTRFV</sequence>
<proteinExistence type="inferred from homology"/>
<dbReference type="SUPFAM" id="SSF81606">
    <property type="entry name" value="PP2C-like"/>
    <property type="match status" value="1"/>
</dbReference>
<dbReference type="Pfam" id="PF13672">
    <property type="entry name" value="PP2C_2"/>
    <property type="match status" value="1"/>
</dbReference>
<dbReference type="EMBL" id="QXFV01000132">
    <property type="protein sequence ID" value="KAE9049257.1"/>
    <property type="molecule type" value="Genomic_DNA"/>
</dbReference>
<evidence type="ECO:0000313" key="8">
    <source>
        <dbReference type="Proteomes" id="UP000434957"/>
    </source>
</evidence>
<feature type="compositionally biased region" description="Pro residues" evidence="2">
    <location>
        <begin position="1"/>
        <end position="10"/>
    </location>
</feature>
<dbReference type="PANTHER" id="PTHR12320">
    <property type="entry name" value="PROTEIN PHOSPHATASE 2C"/>
    <property type="match status" value="1"/>
</dbReference>
<evidence type="ECO:0000256" key="2">
    <source>
        <dbReference type="SAM" id="MobiDB-lite"/>
    </source>
</evidence>
<keyword evidence="1" id="KW-0378">Hydrolase</keyword>
<dbReference type="Proteomes" id="UP000434957">
    <property type="component" value="Unassembled WGS sequence"/>
</dbReference>